<feature type="transmembrane region" description="Helical" evidence="1">
    <location>
        <begin position="41"/>
        <end position="59"/>
    </location>
</feature>
<sequence>MRWLTLYARSRHAPASLAVVLISALAVWALARTGDGKPWSGWLPVLVLVAGAAAVSVGLGGQDPALERTAAIRWMPRRVAHVLLGGVLIGAVLLAVQTMDGQQTSPALVLRNSAGLMGLVAVGAACWGRQYAWTLPCVWLAFSMVVPPSADVVTQVLTWMLLPSGTAVGTWTALVLAAAGTAAHAAVGVGGGVARR</sequence>
<gene>
    <name evidence="2" type="ORF">AB852_36570</name>
</gene>
<evidence type="ECO:0000313" key="3">
    <source>
        <dbReference type="Proteomes" id="UP000186455"/>
    </source>
</evidence>
<name>A0A1Q4USE7_9ACTN</name>
<dbReference type="EMBL" id="LFBV01000014">
    <property type="protein sequence ID" value="OKH88496.1"/>
    <property type="molecule type" value="Genomic_DNA"/>
</dbReference>
<feature type="transmembrane region" description="Helical" evidence="1">
    <location>
        <begin position="168"/>
        <end position="194"/>
    </location>
</feature>
<keyword evidence="1" id="KW-1133">Transmembrane helix</keyword>
<keyword evidence="3" id="KW-1185">Reference proteome</keyword>
<dbReference type="RefSeq" id="WP_073796038.1">
    <property type="nucleotide sequence ID" value="NZ_LFBV01000014.1"/>
</dbReference>
<dbReference type="AlphaFoldDB" id="A0A1Q4USE7"/>
<evidence type="ECO:0000256" key="1">
    <source>
        <dbReference type="SAM" id="Phobius"/>
    </source>
</evidence>
<protein>
    <submittedName>
        <fullName evidence="2">Membrane protein</fullName>
    </submittedName>
</protein>
<keyword evidence="1" id="KW-0812">Transmembrane</keyword>
<feature type="transmembrane region" description="Helical" evidence="1">
    <location>
        <begin position="139"/>
        <end position="162"/>
    </location>
</feature>
<dbReference type="Proteomes" id="UP000186455">
    <property type="component" value="Unassembled WGS sequence"/>
</dbReference>
<proteinExistence type="predicted"/>
<accession>A0A1Q4USE7</accession>
<keyword evidence="1" id="KW-0472">Membrane</keyword>
<feature type="transmembrane region" description="Helical" evidence="1">
    <location>
        <begin position="108"/>
        <end position="127"/>
    </location>
</feature>
<reference evidence="2 3" key="1">
    <citation type="submission" date="2015-06" db="EMBL/GenBank/DDBJ databases">
        <title>Cloning and characterization of the uncialamcin biosynthetic gene cluster.</title>
        <authorList>
            <person name="Yan X."/>
            <person name="Huang T."/>
            <person name="Ge H."/>
            <person name="Shen B."/>
        </authorList>
    </citation>
    <scope>NUCLEOTIDE SEQUENCE [LARGE SCALE GENOMIC DNA]</scope>
    <source>
        <strain evidence="2 3">DCA2648</strain>
    </source>
</reference>
<feature type="transmembrane region" description="Helical" evidence="1">
    <location>
        <begin position="79"/>
        <end position="96"/>
    </location>
</feature>
<organism evidence="2 3">
    <name type="scientific">Streptomyces uncialis</name>
    <dbReference type="NCBI Taxonomy" id="1048205"/>
    <lineage>
        <taxon>Bacteria</taxon>
        <taxon>Bacillati</taxon>
        <taxon>Actinomycetota</taxon>
        <taxon>Actinomycetes</taxon>
        <taxon>Kitasatosporales</taxon>
        <taxon>Streptomycetaceae</taxon>
        <taxon>Streptomyces</taxon>
    </lineage>
</organism>
<dbReference type="STRING" id="1048205.AB852_36570"/>
<evidence type="ECO:0000313" key="2">
    <source>
        <dbReference type="EMBL" id="OKH88496.1"/>
    </source>
</evidence>
<comment type="caution">
    <text evidence="2">The sequence shown here is derived from an EMBL/GenBank/DDBJ whole genome shotgun (WGS) entry which is preliminary data.</text>
</comment>